<dbReference type="STRING" id="857342.A0A2T3BAD4"/>
<dbReference type="Proteomes" id="UP000241818">
    <property type="component" value="Unassembled WGS sequence"/>
</dbReference>
<dbReference type="RefSeq" id="XP_024723884.1">
    <property type="nucleotide sequence ID" value="XM_024868583.1"/>
</dbReference>
<evidence type="ECO:0000259" key="2">
    <source>
        <dbReference type="PROSITE" id="PS51212"/>
    </source>
</evidence>
<reference evidence="3 4" key="1">
    <citation type="journal article" date="2018" name="New Phytol.">
        <title>Comparative genomics and transcriptomics depict ericoid mycorrhizal fungi as versatile saprotrophs and plant mutualists.</title>
        <authorList>
            <person name="Martino E."/>
            <person name="Morin E."/>
            <person name="Grelet G.A."/>
            <person name="Kuo A."/>
            <person name="Kohler A."/>
            <person name="Daghino S."/>
            <person name="Barry K.W."/>
            <person name="Cichocki N."/>
            <person name="Clum A."/>
            <person name="Dockter R.B."/>
            <person name="Hainaut M."/>
            <person name="Kuo R.C."/>
            <person name="LaButti K."/>
            <person name="Lindahl B.D."/>
            <person name="Lindquist E.A."/>
            <person name="Lipzen A."/>
            <person name="Khouja H.R."/>
            <person name="Magnuson J."/>
            <person name="Murat C."/>
            <person name="Ohm R.A."/>
            <person name="Singer S.W."/>
            <person name="Spatafora J.W."/>
            <person name="Wang M."/>
            <person name="Veneault-Fourrey C."/>
            <person name="Henrissat B."/>
            <person name="Grigoriev I.V."/>
            <person name="Martin F.M."/>
            <person name="Perotto S."/>
        </authorList>
    </citation>
    <scope>NUCLEOTIDE SEQUENCE [LARGE SCALE GENOMIC DNA]</scope>
    <source>
        <strain evidence="3 4">ATCC 22711</strain>
    </source>
</reference>
<gene>
    <name evidence="3" type="ORF">M430DRAFT_56068</name>
</gene>
<dbReference type="InterPro" id="IPR018535">
    <property type="entry name" value="DUF1996"/>
</dbReference>
<protein>
    <recommendedName>
        <fullName evidence="2">WSC domain-containing protein</fullName>
    </recommendedName>
</protein>
<dbReference type="OrthoDB" id="74764at2759"/>
<dbReference type="PANTHER" id="PTHR43662:SF11">
    <property type="entry name" value="WSC DOMAIN-CONTAINING PROTEIN"/>
    <property type="match status" value="1"/>
</dbReference>
<proteinExistence type="predicted"/>
<accession>A0A2T3BAD4</accession>
<feature type="region of interest" description="Disordered" evidence="1">
    <location>
        <begin position="368"/>
        <end position="398"/>
    </location>
</feature>
<feature type="domain" description="WSC" evidence="2">
    <location>
        <begin position="474"/>
        <end position="571"/>
    </location>
</feature>
<organism evidence="3 4">
    <name type="scientific">Amorphotheca resinae ATCC 22711</name>
    <dbReference type="NCBI Taxonomy" id="857342"/>
    <lineage>
        <taxon>Eukaryota</taxon>
        <taxon>Fungi</taxon>
        <taxon>Dikarya</taxon>
        <taxon>Ascomycota</taxon>
        <taxon>Pezizomycotina</taxon>
        <taxon>Leotiomycetes</taxon>
        <taxon>Helotiales</taxon>
        <taxon>Amorphothecaceae</taxon>
        <taxon>Amorphotheca</taxon>
    </lineage>
</organism>
<dbReference type="GeneID" id="36576664"/>
<evidence type="ECO:0000313" key="3">
    <source>
        <dbReference type="EMBL" id="PSS25285.1"/>
    </source>
</evidence>
<dbReference type="Pfam" id="PF09362">
    <property type="entry name" value="DUF1996"/>
    <property type="match status" value="1"/>
</dbReference>
<dbReference type="Pfam" id="PF01822">
    <property type="entry name" value="WSC"/>
    <property type="match status" value="1"/>
</dbReference>
<evidence type="ECO:0000313" key="4">
    <source>
        <dbReference type="Proteomes" id="UP000241818"/>
    </source>
</evidence>
<dbReference type="InterPro" id="IPR002889">
    <property type="entry name" value="WSC_carb-bd"/>
</dbReference>
<dbReference type="AlphaFoldDB" id="A0A2T3BAD4"/>
<dbReference type="InParanoid" id="A0A2T3BAD4"/>
<dbReference type="PANTHER" id="PTHR43662">
    <property type="match status" value="1"/>
</dbReference>
<sequence length="590" mass="61126">MHFSTPALWATSAACASAYSATGRTFAVNHFYGKGPLVEGRMDPIINPGVPSSHVHAVQGGSNFALTMADDQALDSNCTSSLVKNDKSNYWTPKLYFHAQNGSFIDVPMFYMNVYYFFEATTDKITAFQPGHRMVVGNPSLRTPPATGGLSITDLSDGAPQPVQWTCPRMNTAEPLYPTDSDGLHGVGIQDPGNAGAGVGFPDQDCDGYASPLRADIHFPSCYDPSQGLDAYKTNMQFPTNGNCPEGWEHKPHLFYEVYWNTPLFANEWTPGQGNQPFVLANGDPTGYSLHADFIIDNCNAGDSGMDKCPGLIGGLNDPSTSCNIPSAVDEQISGVLDKLPGNNPLGQWGVPVAEVAPAPATVVASHSASGSVGSTSSAAAKPSTAETVGSSSTATSVASPAVVAETASVQPLPLSSAVDAAGAAPTAPPAAAGGSNTLVTSYVSQTSVIWTTVTKPGAAPASTPGSSSSVAAGWSYHGCYSDSLGNGNRALSGIEFADIGNHEVTNTKCVAYCEAAGYSMAGTEYGGQCFCGNELSGSKAVDESQCNMTCEGGATETCGGSLTLSVYSKSGSTKRRSRHLHQHVRGVST</sequence>
<evidence type="ECO:0000256" key="1">
    <source>
        <dbReference type="SAM" id="MobiDB-lite"/>
    </source>
</evidence>
<dbReference type="EMBL" id="KZ679007">
    <property type="protein sequence ID" value="PSS25285.1"/>
    <property type="molecule type" value="Genomic_DNA"/>
</dbReference>
<dbReference type="SMART" id="SM00321">
    <property type="entry name" value="WSC"/>
    <property type="match status" value="1"/>
</dbReference>
<name>A0A2T3BAD4_AMORE</name>
<keyword evidence="4" id="KW-1185">Reference proteome</keyword>
<dbReference type="PROSITE" id="PS51212">
    <property type="entry name" value="WSC"/>
    <property type="match status" value="1"/>
</dbReference>